<accession>A0ABD3IE19</accession>
<organism evidence="1 2">
    <name type="scientific">Riccia sorocarpa</name>
    <dbReference type="NCBI Taxonomy" id="122646"/>
    <lineage>
        <taxon>Eukaryota</taxon>
        <taxon>Viridiplantae</taxon>
        <taxon>Streptophyta</taxon>
        <taxon>Embryophyta</taxon>
        <taxon>Marchantiophyta</taxon>
        <taxon>Marchantiopsida</taxon>
        <taxon>Marchantiidae</taxon>
        <taxon>Marchantiales</taxon>
        <taxon>Ricciaceae</taxon>
        <taxon>Riccia</taxon>
    </lineage>
</organism>
<reference evidence="1 2" key="1">
    <citation type="submission" date="2024-09" db="EMBL/GenBank/DDBJ databases">
        <title>Chromosome-scale assembly of Riccia sorocarpa.</title>
        <authorList>
            <person name="Paukszto L."/>
        </authorList>
    </citation>
    <scope>NUCLEOTIDE SEQUENCE [LARGE SCALE GENOMIC DNA]</scope>
    <source>
        <strain evidence="1">LP-2024</strain>
        <tissue evidence="1">Aerial parts of the thallus</tissue>
    </source>
</reference>
<dbReference type="AlphaFoldDB" id="A0ABD3IE19"/>
<evidence type="ECO:0000313" key="1">
    <source>
        <dbReference type="EMBL" id="KAL3700987.1"/>
    </source>
</evidence>
<gene>
    <name evidence="1" type="ORF">R1sor_019009</name>
</gene>
<proteinExistence type="predicted"/>
<dbReference type="Proteomes" id="UP001633002">
    <property type="component" value="Unassembled WGS sequence"/>
</dbReference>
<name>A0ABD3IE19_9MARC</name>
<comment type="caution">
    <text evidence="1">The sequence shown here is derived from an EMBL/GenBank/DDBJ whole genome shotgun (WGS) entry which is preliminary data.</text>
</comment>
<evidence type="ECO:0000313" key="2">
    <source>
        <dbReference type="Proteomes" id="UP001633002"/>
    </source>
</evidence>
<sequence length="143" mass="16548">MWPQPERVRWNQAGDAIFTTFLGWIPLPHAEGGTKDLPAMCNRAQCYVCQNYFGPEGGYVPGTCQHHEEDRSGGYNLRDEAVNMVYFYPMPSKAPEYCIAEYIDDLVHVIELNWPPECWNYRGYRQSMVQPYNEVILSDSDDD</sequence>
<dbReference type="EMBL" id="JBJQOH010000001">
    <property type="protein sequence ID" value="KAL3700987.1"/>
    <property type="molecule type" value="Genomic_DNA"/>
</dbReference>
<keyword evidence="2" id="KW-1185">Reference proteome</keyword>
<protein>
    <submittedName>
        <fullName evidence="1">Uncharacterized protein</fullName>
    </submittedName>
</protein>